<reference evidence="3" key="1">
    <citation type="journal article" date="2014" name="Int. J. Syst. Evol. Microbiol.">
        <title>Complete genome sequence of Corynebacterium casei LMG S-19264T (=DSM 44701T), isolated from a smear-ripened cheese.</title>
        <authorList>
            <consortium name="US DOE Joint Genome Institute (JGI-PGF)"/>
            <person name="Walter F."/>
            <person name="Albersmeier A."/>
            <person name="Kalinowski J."/>
            <person name="Ruckert C."/>
        </authorList>
    </citation>
    <scope>NUCLEOTIDE SEQUENCE</scope>
    <source>
        <strain evidence="3">CGMCC 1.16067</strain>
    </source>
</reference>
<accession>A0A917BIM6</accession>
<keyword evidence="4" id="KW-1185">Reference proteome</keyword>
<dbReference type="SUPFAM" id="SSF51735">
    <property type="entry name" value="NAD(P)-binding Rossmann-fold domains"/>
    <property type="match status" value="1"/>
</dbReference>
<dbReference type="AlphaFoldDB" id="A0A917BIM6"/>
<protein>
    <submittedName>
        <fullName evidence="3">Epimerase</fullName>
    </submittedName>
</protein>
<dbReference type="Gene3D" id="3.40.50.720">
    <property type="entry name" value="NAD(P)-binding Rossmann-like Domain"/>
    <property type="match status" value="1"/>
</dbReference>
<evidence type="ECO:0000256" key="1">
    <source>
        <dbReference type="ARBA" id="ARBA00007637"/>
    </source>
</evidence>
<dbReference type="Pfam" id="PF01370">
    <property type="entry name" value="Epimerase"/>
    <property type="match status" value="1"/>
</dbReference>
<dbReference type="InterPro" id="IPR036291">
    <property type="entry name" value="NAD(P)-bd_dom_sf"/>
</dbReference>
<proteinExistence type="inferred from homology"/>
<sequence length="313" mass="34121">MIDLSGKRVLVTGGGGFIGSNLVRALQRSGAEEVRVIDDFSTGYRQNLADVEVRVIERSILDDDALSDAMDGVDAVVHLAALGSVPRSIEDPRRSFTVNAVGTMNLLEACRRHETPHVITVSSSSVYGSNPNLPRTELDWTAPMSPYAASKLAGEGLTLAYGHCYGMRVLPFRFFNVFGPFQAANHPYAAVIPRFLQAALDREPLSVHGDGLQSRDFTYVDTIVDTLIDAISRQVIHSTPVNLAFGTSTTLLDVIEVLEGLLGREVEREFLPPRAGDVRASASDGVLLRQLFPDISPIGLDEGLQATLEWFRR</sequence>
<evidence type="ECO:0000313" key="4">
    <source>
        <dbReference type="Proteomes" id="UP000649179"/>
    </source>
</evidence>
<comment type="caution">
    <text evidence="3">The sequence shown here is derived from an EMBL/GenBank/DDBJ whole genome shotgun (WGS) entry which is preliminary data.</text>
</comment>
<dbReference type="InterPro" id="IPR001509">
    <property type="entry name" value="Epimerase_deHydtase"/>
</dbReference>
<dbReference type="Gene3D" id="3.90.25.10">
    <property type="entry name" value="UDP-galactose 4-epimerase, domain 1"/>
    <property type="match status" value="1"/>
</dbReference>
<feature type="domain" description="NAD-dependent epimerase/dehydratase" evidence="2">
    <location>
        <begin position="9"/>
        <end position="233"/>
    </location>
</feature>
<dbReference type="PROSITE" id="PS00061">
    <property type="entry name" value="ADH_SHORT"/>
    <property type="match status" value="1"/>
</dbReference>
<dbReference type="RefSeq" id="WP_188779380.1">
    <property type="nucleotide sequence ID" value="NZ_BMKQ01000001.1"/>
</dbReference>
<organism evidence="3 4">
    <name type="scientific">Marmoricola endophyticus</name>
    <dbReference type="NCBI Taxonomy" id="2040280"/>
    <lineage>
        <taxon>Bacteria</taxon>
        <taxon>Bacillati</taxon>
        <taxon>Actinomycetota</taxon>
        <taxon>Actinomycetes</taxon>
        <taxon>Propionibacteriales</taxon>
        <taxon>Nocardioidaceae</taxon>
        <taxon>Marmoricola</taxon>
    </lineage>
</organism>
<dbReference type="Proteomes" id="UP000649179">
    <property type="component" value="Unassembled WGS sequence"/>
</dbReference>
<dbReference type="EMBL" id="BMKQ01000001">
    <property type="protein sequence ID" value="GGF43678.1"/>
    <property type="molecule type" value="Genomic_DNA"/>
</dbReference>
<comment type="similarity">
    <text evidence="1">Belongs to the NAD(P)-dependent epimerase/dehydratase family.</text>
</comment>
<reference evidence="3" key="2">
    <citation type="submission" date="2020-09" db="EMBL/GenBank/DDBJ databases">
        <authorList>
            <person name="Sun Q."/>
            <person name="Zhou Y."/>
        </authorList>
    </citation>
    <scope>NUCLEOTIDE SEQUENCE</scope>
    <source>
        <strain evidence="3">CGMCC 1.16067</strain>
    </source>
</reference>
<gene>
    <name evidence="3" type="primary">wbtF</name>
    <name evidence="3" type="ORF">GCM10011519_16910</name>
</gene>
<evidence type="ECO:0000259" key="2">
    <source>
        <dbReference type="Pfam" id="PF01370"/>
    </source>
</evidence>
<dbReference type="InterPro" id="IPR020904">
    <property type="entry name" value="Sc_DH/Rdtase_CS"/>
</dbReference>
<evidence type="ECO:0000313" key="3">
    <source>
        <dbReference type="EMBL" id="GGF43678.1"/>
    </source>
</evidence>
<name>A0A917BIM6_9ACTN</name>
<dbReference type="PANTHER" id="PTHR43000">
    <property type="entry name" value="DTDP-D-GLUCOSE 4,6-DEHYDRATASE-RELATED"/>
    <property type="match status" value="1"/>
</dbReference>